<evidence type="ECO:0000313" key="2">
    <source>
        <dbReference type="Proteomes" id="UP000518605"/>
    </source>
</evidence>
<accession>A0A7W5C891</accession>
<dbReference type="RefSeq" id="WP_183562560.1">
    <property type="nucleotide sequence ID" value="NZ_CBCSLB010000005.1"/>
</dbReference>
<dbReference type="AlphaFoldDB" id="A0A7W5C891"/>
<dbReference type="Proteomes" id="UP000518605">
    <property type="component" value="Unassembled WGS sequence"/>
</dbReference>
<dbReference type="SUPFAM" id="SSF88659">
    <property type="entry name" value="Sigma3 and sigma4 domains of RNA polymerase sigma factors"/>
    <property type="match status" value="1"/>
</dbReference>
<sequence length="207" mass="24002">MTISQSYLSKEEFEQFLHYKKKHAELFKDRVVQSFFQNERHIRLLLLGINGHYASRVQLEEAFRKCFFEFRFVKYVASTIRFSSIDLMRSRQKHKLRNQLVFDAPVSETGGRVRGETLLVNETQEPVLTLYTPDPVKMAASFLNEDLRNSFNSLSNKQQVIATLAYGMCYQDNEIARMLNVSPQAVNKTRKKALDKIRALLIGKGVS</sequence>
<comment type="caution">
    <text evidence="1">The sequence shown here is derived from an EMBL/GenBank/DDBJ whole genome shotgun (WGS) entry which is preliminary data.</text>
</comment>
<gene>
    <name evidence="1" type="ORF">FHS16_002584</name>
</gene>
<dbReference type="NCBIfam" id="TIGR02937">
    <property type="entry name" value="sigma70-ECF"/>
    <property type="match status" value="1"/>
</dbReference>
<evidence type="ECO:0000313" key="1">
    <source>
        <dbReference type="EMBL" id="MBB3152534.1"/>
    </source>
</evidence>
<dbReference type="InterPro" id="IPR013324">
    <property type="entry name" value="RNA_pol_sigma_r3/r4-like"/>
</dbReference>
<organism evidence="1 2">
    <name type="scientific">Paenibacillus endophyticus</name>
    <dbReference type="NCBI Taxonomy" id="1294268"/>
    <lineage>
        <taxon>Bacteria</taxon>
        <taxon>Bacillati</taxon>
        <taxon>Bacillota</taxon>
        <taxon>Bacilli</taxon>
        <taxon>Bacillales</taxon>
        <taxon>Paenibacillaceae</taxon>
        <taxon>Paenibacillus</taxon>
    </lineage>
</organism>
<keyword evidence="2" id="KW-1185">Reference proteome</keyword>
<dbReference type="Gene3D" id="1.10.10.10">
    <property type="entry name" value="Winged helix-like DNA-binding domain superfamily/Winged helix DNA-binding domain"/>
    <property type="match status" value="1"/>
</dbReference>
<name>A0A7W5C891_9BACL</name>
<dbReference type="InterPro" id="IPR014284">
    <property type="entry name" value="RNA_pol_sigma-70_dom"/>
</dbReference>
<dbReference type="GO" id="GO:0003700">
    <property type="term" value="F:DNA-binding transcription factor activity"/>
    <property type="evidence" value="ECO:0007669"/>
    <property type="project" value="InterPro"/>
</dbReference>
<reference evidence="1 2" key="1">
    <citation type="submission" date="2020-08" db="EMBL/GenBank/DDBJ databases">
        <title>Genomic Encyclopedia of Type Strains, Phase III (KMG-III): the genomes of soil and plant-associated and newly described type strains.</title>
        <authorList>
            <person name="Whitman W."/>
        </authorList>
    </citation>
    <scope>NUCLEOTIDE SEQUENCE [LARGE SCALE GENOMIC DNA]</scope>
    <source>
        <strain evidence="1 2">CECT 8234</strain>
    </source>
</reference>
<dbReference type="EMBL" id="JACHXW010000006">
    <property type="protein sequence ID" value="MBB3152534.1"/>
    <property type="molecule type" value="Genomic_DNA"/>
</dbReference>
<proteinExistence type="predicted"/>
<protein>
    <submittedName>
        <fullName evidence="1">RNA polymerase sigma factor (Sigma-70 family)</fullName>
    </submittedName>
</protein>
<dbReference type="GO" id="GO:0006352">
    <property type="term" value="P:DNA-templated transcription initiation"/>
    <property type="evidence" value="ECO:0007669"/>
    <property type="project" value="InterPro"/>
</dbReference>
<dbReference type="InterPro" id="IPR036388">
    <property type="entry name" value="WH-like_DNA-bd_sf"/>
</dbReference>